<proteinExistence type="predicted"/>
<dbReference type="OrthoDB" id="5056238at2"/>
<name>A0A1M4VXP3_9CLOT</name>
<evidence type="ECO:0000313" key="1">
    <source>
        <dbReference type="EMBL" id="SHE73623.1"/>
    </source>
</evidence>
<dbReference type="STRING" id="1122155.SAMN02745158_01378"/>
<dbReference type="AlphaFoldDB" id="A0A1M4VXP3"/>
<gene>
    <name evidence="1" type="ORF">SAMN02745158_01378</name>
</gene>
<keyword evidence="2" id="KW-1185">Reference proteome</keyword>
<organism evidence="1 2">
    <name type="scientific">Lactonifactor longoviformis DSM 17459</name>
    <dbReference type="NCBI Taxonomy" id="1122155"/>
    <lineage>
        <taxon>Bacteria</taxon>
        <taxon>Bacillati</taxon>
        <taxon>Bacillota</taxon>
        <taxon>Clostridia</taxon>
        <taxon>Eubacteriales</taxon>
        <taxon>Clostridiaceae</taxon>
        <taxon>Lactonifactor</taxon>
    </lineage>
</organism>
<dbReference type="Proteomes" id="UP000184245">
    <property type="component" value="Unassembled WGS sequence"/>
</dbReference>
<evidence type="ECO:0000313" key="2">
    <source>
        <dbReference type="Proteomes" id="UP000184245"/>
    </source>
</evidence>
<sequence>MAIQNRRGDYARFDPQKLLPGEWAIVLTGDSNAADGMACYMCFSPGVVKRMATYQDMVENMGKLSADVVKQVMEEFAAAMTAATAAANTAASEASTAAGTASQEAANAASQASAANTAATGANAAIQRINNKLEEMETAGPVLQSEKGRANGVAALDSSAKVPAAQIPGTINAATAAKLTAAKTIDGIDFDGSANINHFCICSTASATAAKTASLSGFKLSTGARAMVKFTYGCTAANPTLNINGTGAKAIYYKGAAVPAGYISPNMFVEMMYDGTQYCITGDIQHVNAPLTGFVKGSQTGDVAAADTYTSAFSKILNAISGKVDVELVSANGGKCWKFSNGLAIAVMWKNVSFTTSIAWTNSSLYYAVINGLGNMPITFKDIQYRNITLDSTGAYWLCWNDGGMNAWAGSVYPISPNKQTTAASGTFRCICIGTWK</sequence>
<accession>A0A1M4VXP3</accession>
<protein>
    <submittedName>
        <fullName evidence="1">Uncharacterized protein</fullName>
    </submittedName>
</protein>
<reference evidence="1 2" key="1">
    <citation type="submission" date="2016-11" db="EMBL/GenBank/DDBJ databases">
        <authorList>
            <person name="Jaros S."/>
            <person name="Januszkiewicz K."/>
            <person name="Wedrychowicz H."/>
        </authorList>
    </citation>
    <scope>NUCLEOTIDE SEQUENCE [LARGE SCALE GENOMIC DNA]</scope>
    <source>
        <strain evidence="1 2">DSM 17459</strain>
    </source>
</reference>
<dbReference type="EMBL" id="FQVI01000005">
    <property type="protein sequence ID" value="SHE73623.1"/>
    <property type="molecule type" value="Genomic_DNA"/>
</dbReference>
<dbReference type="RefSeq" id="WP_072850252.1">
    <property type="nucleotide sequence ID" value="NZ_FQVI01000005.1"/>
</dbReference>